<feature type="compositionally biased region" description="Low complexity" evidence="1">
    <location>
        <begin position="171"/>
        <end position="195"/>
    </location>
</feature>
<dbReference type="AlphaFoldDB" id="A0A8H7CKV8"/>
<keyword evidence="2" id="KW-1133">Transmembrane helix</keyword>
<accession>A0A8H7CKV8</accession>
<name>A0A8H7CKV8_9AGAR</name>
<feature type="signal peptide" evidence="3">
    <location>
        <begin position="1"/>
        <end position="22"/>
    </location>
</feature>
<evidence type="ECO:0000313" key="5">
    <source>
        <dbReference type="Proteomes" id="UP000623467"/>
    </source>
</evidence>
<reference evidence="4" key="1">
    <citation type="submission" date="2020-05" db="EMBL/GenBank/DDBJ databases">
        <title>Mycena genomes resolve the evolution of fungal bioluminescence.</title>
        <authorList>
            <person name="Tsai I.J."/>
        </authorList>
    </citation>
    <scope>NUCLEOTIDE SEQUENCE</scope>
    <source>
        <strain evidence="4">160909Yilan</strain>
    </source>
</reference>
<protein>
    <submittedName>
        <fullName evidence="4">Uncharacterized protein</fullName>
    </submittedName>
</protein>
<dbReference type="Proteomes" id="UP000623467">
    <property type="component" value="Unassembled WGS sequence"/>
</dbReference>
<dbReference type="EMBL" id="JACAZH010000031">
    <property type="protein sequence ID" value="KAF7339702.1"/>
    <property type="molecule type" value="Genomic_DNA"/>
</dbReference>
<gene>
    <name evidence="4" type="ORF">MSAN_02185600</name>
</gene>
<evidence type="ECO:0000256" key="2">
    <source>
        <dbReference type="SAM" id="Phobius"/>
    </source>
</evidence>
<evidence type="ECO:0000256" key="1">
    <source>
        <dbReference type="SAM" id="MobiDB-lite"/>
    </source>
</evidence>
<sequence length="401" mass="41700">MSVSRTSWWFLSVLLAFGQTYATLTNITVDDTNSAYFTFVGSWNAITPSTPCTKCFTQPDAGLAYNSTWHDGTLLSGTFSFQGTAVYIYGIDVANPANVTFAMSNPTTNSFHYFSANGYVYNSLFFAATGLDATVPHTVSWLLEQVGGGATALFDYAVVTLDVPDSSAGASSSSAGASSAGSTSIVSSAPSQSPSGTATQTKKKSHTEAIVGAVVGVIVGLALLGVLSFFVRRRQFSEVSADDAHNFYGSDAGKSRRTGYTGHTVEPYQLLDLPRPGPFAHSEADLGSMSGAPMAAVRSAPISNTTGGPPHIFQSPSVVPSDAPRYIVVIGWFDGGGAARTSLAAFGIISELEACTSAAGDPCVGPQRPEWPAYSGFIRCPRPTTTSGGTCCSVSASSSYL</sequence>
<feature type="region of interest" description="Disordered" evidence="1">
    <location>
        <begin position="171"/>
        <end position="204"/>
    </location>
</feature>
<feature type="chain" id="PRO_5034898296" evidence="3">
    <location>
        <begin position="23"/>
        <end position="401"/>
    </location>
</feature>
<evidence type="ECO:0000256" key="3">
    <source>
        <dbReference type="SAM" id="SignalP"/>
    </source>
</evidence>
<dbReference type="OrthoDB" id="3063542at2759"/>
<keyword evidence="2" id="KW-0472">Membrane</keyword>
<keyword evidence="3" id="KW-0732">Signal</keyword>
<feature type="transmembrane region" description="Helical" evidence="2">
    <location>
        <begin position="209"/>
        <end position="231"/>
    </location>
</feature>
<keyword evidence="5" id="KW-1185">Reference proteome</keyword>
<comment type="caution">
    <text evidence="4">The sequence shown here is derived from an EMBL/GenBank/DDBJ whole genome shotgun (WGS) entry which is preliminary data.</text>
</comment>
<organism evidence="4 5">
    <name type="scientific">Mycena sanguinolenta</name>
    <dbReference type="NCBI Taxonomy" id="230812"/>
    <lineage>
        <taxon>Eukaryota</taxon>
        <taxon>Fungi</taxon>
        <taxon>Dikarya</taxon>
        <taxon>Basidiomycota</taxon>
        <taxon>Agaricomycotina</taxon>
        <taxon>Agaricomycetes</taxon>
        <taxon>Agaricomycetidae</taxon>
        <taxon>Agaricales</taxon>
        <taxon>Marasmiineae</taxon>
        <taxon>Mycenaceae</taxon>
        <taxon>Mycena</taxon>
    </lineage>
</organism>
<keyword evidence="2" id="KW-0812">Transmembrane</keyword>
<proteinExistence type="predicted"/>
<evidence type="ECO:0000313" key="4">
    <source>
        <dbReference type="EMBL" id="KAF7339702.1"/>
    </source>
</evidence>